<gene>
    <name evidence="2" type="ORF">BOX15_Mlig030851g1</name>
</gene>
<dbReference type="Proteomes" id="UP000215902">
    <property type="component" value="Unassembled WGS sequence"/>
</dbReference>
<keyword evidence="1" id="KW-0732">Signal</keyword>
<evidence type="ECO:0000313" key="3">
    <source>
        <dbReference type="Proteomes" id="UP000215902"/>
    </source>
</evidence>
<keyword evidence="3" id="KW-1185">Reference proteome</keyword>
<name>A0A267EDG4_9PLAT</name>
<dbReference type="AlphaFoldDB" id="A0A267EDG4"/>
<proteinExistence type="predicted"/>
<feature type="chain" id="PRO_5011995119" evidence="1">
    <location>
        <begin position="25"/>
        <end position="145"/>
    </location>
</feature>
<evidence type="ECO:0000313" key="2">
    <source>
        <dbReference type="EMBL" id="PAA59548.1"/>
    </source>
</evidence>
<dbReference type="EMBL" id="NIVC01002254">
    <property type="protein sequence ID" value="PAA59548.1"/>
    <property type="molecule type" value="Genomic_DNA"/>
</dbReference>
<sequence>MRPALIVVLLAMCALCFEIGSARGAASTASLDDSETAHSKRFVQPGTYDWKKRFVQPGTYDWKKRFVQPGTYDWKKRFVQPGTYDWEALCPTGTYDWKKRFVQPGTYDWKKRFVQPGTYDWKKALCPTWNLRLEEAQRRMNREQQ</sequence>
<protein>
    <submittedName>
        <fullName evidence="2">Uncharacterized protein</fullName>
    </submittedName>
</protein>
<organism evidence="2 3">
    <name type="scientific">Macrostomum lignano</name>
    <dbReference type="NCBI Taxonomy" id="282301"/>
    <lineage>
        <taxon>Eukaryota</taxon>
        <taxon>Metazoa</taxon>
        <taxon>Spiralia</taxon>
        <taxon>Lophotrochozoa</taxon>
        <taxon>Platyhelminthes</taxon>
        <taxon>Rhabditophora</taxon>
        <taxon>Macrostomorpha</taxon>
        <taxon>Macrostomida</taxon>
        <taxon>Macrostomidae</taxon>
        <taxon>Macrostomum</taxon>
    </lineage>
</organism>
<accession>A0A267EDG4</accession>
<feature type="signal peptide" evidence="1">
    <location>
        <begin position="1"/>
        <end position="24"/>
    </location>
</feature>
<reference evidence="2 3" key="1">
    <citation type="submission" date="2017-06" db="EMBL/GenBank/DDBJ databases">
        <title>A platform for efficient transgenesis in Macrostomum lignano, a flatworm model organism for stem cell research.</title>
        <authorList>
            <person name="Berezikov E."/>
        </authorList>
    </citation>
    <scope>NUCLEOTIDE SEQUENCE [LARGE SCALE GENOMIC DNA]</scope>
    <source>
        <strain evidence="2">DV1</strain>
        <tissue evidence="2">Whole organism</tissue>
    </source>
</reference>
<evidence type="ECO:0000256" key="1">
    <source>
        <dbReference type="SAM" id="SignalP"/>
    </source>
</evidence>
<comment type="caution">
    <text evidence="2">The sequence shown here is derived from an EMBL/GenBank/DDBJ whole genome shotgun (WGS) entry which is preliminary data.</text>
</comment>